<organism evidence="3 4">
    <name type="scientific">Rotaria sordida</name>
    <dbReference type="NCBI Taxonomy" id="392033"/>
    <lineage>
        <taxon>Eukaryota</taxon>
        <taxon>Metazoa</taxon>
        <taxon>Spiralia</taxon>
        <taxon>Gnathifera</taxon>
        <taxon>Rotifera</taxon>
        <taxon>Eurotatoria</taxon>
        <taxon>Bdelloidea</taxon>
        <taxon>Philodinida</taxon>
        <taxon>Philodinidae</taxon>
        <taxon>Rotaria</taxon>
    </lineage>
</organism>
<sequence length="129" mass="15178">MPFLLQSKISSISTENNNYIFFFYFFIGCYIICVSFLIYTLIRLLKYYLRQRQINSIYNEIINHPSQATTATAAVAVLLRNHNINEQDAVGIKNEFEFFQPLIIQTYDLPPIYMDTNQNPPPPDYKEHL</sequence>
<keyword evidence="1" id="KW-1133">Transmembrane helix</keyword>
<dbReference type="Proteomes" id="UP000663836">
    <property type="component" value="Unassembled WGS sequence"/>
</dbReference>
<keyword evidence="1" id="KW-0472">Membrane</keyword>
<evidence type="ECO:0000313" key="4">
    <source>
        <dbReference type="Proteomes" id="UP000663836"/>
    </source>
</evidence>
<gene>
    <name evidence="3" type="ORF">JBS370_LOCUS6913</name>
    <name evidence="2" type="ORF">ZHD862_LOCUS6699</name>
</gene>
<accession>A0A818RP73</accession>
<dbReference type="EMBL" id="CAJNOT010000192">
    <property type="protein sequence ID" value="CAF0887252.1"/>
    <property type="molecule type" value="Genomic_DNA"/>
</dbReference>
<dbReference type="Proteomes" id="UP000663864">
    <property type="component" value="Unassembled WGS sequence"/>
</dbReference>
<comment type="caution">
    <text evidence="3">The sequence shown here is derived from an EMBL/GenBank/DDBJ whole genome shotgun (WGS) entry which is preliminary data.</text>
</comment>
<evidence type="ECO:0000313" key="2">
    <source>
        <dbReference type="EMBL" id="CAF0887252.1"/>
    </source>
</evidence>
<keyword evidence="1" id="KW-0812">Transmembrane</keyword>
<protein>
    <submittedName>
        <fullName evidence="3">Uncharacterized protein</fullName>
    </submittedName>
</protein>
<feature type="transmembrane region" description="Helical" evidence="1">
    <location>
        <begin position="20"/>
        <end position="42"/>
    </location>
</feature>
<name>A0A818RP73_9BILA</name>
<evidence type="ECO:0000256" key="1">
    <source>
        <dbReference type="SAM" id="Phobius"/>
    </source>
</evidence>
<proteinExistence type="predicted"/>
<evidence type="ECO:0000313" key="3">
    <source>
        <dbReference type="EMBL" id="CAF3661063.1"/>
    </source>
</evidence>
<dbReference type="AlphaFoldDB" id="A0A818RP73"/>
<reference evidence="3" key="1">
    <citation type="submission" date="2021-02" db="EMBL/GenBank/DDBJ databases">
        <authorList>
            <person name="Nowell W R."/>
        </authorList>
    </citation>
    <scope>NUCLEOTIDE SEQUENCE</scope>
</reference>
<dbReference type="EMBL" id="CAJOBD010000397">
    <property type="protein sequence ID" value="CAF3661063.1"/>
    <property type="molecule type" value="Genomic_DNA"/>
</dbReference>